<name>A0A158R9X2_TAEAS</name>
<dbReference type="InterPro" id="IPR050274">
    <property type="entry name" value="Nuclear_hormone_rcpt_NR2"/>
</dbReference>
<evidence type="ECO:0000256" key="1">
    <source>
        <dbReference type="ARBA" id="ARBA00004123"/>
    </source>
</evidence>
<keyword evidence="10" id="KW-0539">Nucleus</keyword>
<evidence type="ECO:0000313" key="16">
    <source>
        <dbReference type="WBParaSite" id="TASK_0000794701-mRNA-1"/>
    </source>
</evidence>
<dbReference type="PROSITE" id="PS51843">
    <property type="entry name" value="NR_LBD"/>
    <property type="match status" value="1"/>
</dbReference>
<dbReference type="InterPro" id="IPR049636">
    <property type="entry name" value="HNF4-like_DBD"/>
</dbReference>
<proteinExistence type="inferred from homology"/>
<comment type="similarity">
    <text evidence="2">Belongs to the nuclear hormone receptor family.</text>
</comment>
<dbReference type="InterPro" id="IPR000536">
    <property type="entry name" value="Nucl_hrmn_rcpt_lig-bd"/>
</dbReference>
<dbReference type="AlphaFoldDB" id="A0A158R9X2"/>
<evidence type="ECO:0000256" key="7">
    <source>
        <dbReference type="ARBA" id="ARBA00023125"/>
    </source>
</evidence>
<dbReference type="PANTHER" id="PTHR24083">
    <property type="entry name" value="NUCLEAR HORMONE RECEPTOR"/>
    <property type="match status" value="1"/>
</dbReference>
<dbReference type="GO" id="GO:0005634">
    <property type="term" value="C:nucleus"/>
    <property type="evidence" value="ECO:0007669"/>
    <property type="project" value="UniProtKB-SubCell"/>
</dbReference>
<dbReference type="FunFam" id="3.30.50.10:FF:000030">
    <property type="entry name" value="Nuclear Hormone Receptor family"/>
    <property type="match status" value="1"/>
</dbReference>
<keyword evidence="7" id="KW-0238">DNA-binding</keyword>
<feature type="compositionally biased region" description="Basic and acidic residues" evidence="11">
    <location>
        <begin position="257"/>
        <end position="269"/>
    </location>
</feature>
<dbReference type="InterPro" id="IPR001628">
    <property type="entry name" value="Znf_hrmn_rcpt"/>
</dbReference>
<dbReference type="Gene3D" id="3.30.50.10">
    <property type="entry name" value="Erythroid Transcription Factor GATA-1, subunit A"/>
    <property type="match status" value="1"/>
</dbReference>
<dbReference type="SMART" id="SM00430">
    <property type="entry name" value="HOLI"/>
    <property type="match status" value="1"/>
</dbReference>
<dbReference type="Pfam" id="PF00105">
    <property type="entry name" value="zf-C4"/>
    <property type="match status" value="1"/>
</dbReference>
<keyword evidence="5" id="KW-0862">Zinc</keyword>
<dbReference type="SMART" id="SM00399">
    <property type="entry name" value="ZnF_C4"/>
    <property type="match status" value="1"/>
</dbReference>
<gene>
    <name evidence="14" type="ORF">TASK_LOCUS7948</name>
</gene>
<reference evidence="14 15" key="2">
    <citation type="submission" date="2018-11" db="EMBL/GenBank/DDBJ databases">
        <authorList>
            <consortium name="Pathogen Informatics"/>
        </authorList>
    </citation>
    <scope>NUCLEOTIDE SEQUENCE [LARGE SCALE GENOMIC DNA]</scope>
</reference>
<dbReference type="EMBL" id="UYRS01018704">
    <property type="protein sequence ID" value="VDK39296.1"/>
    <property type="molecule type" value="Genomic_DNA"/>
</dbReference>
<organism evidence="16">
    <name type="scientific">Taenia asiatica</name>
    <name type="common">Asian tapeworm</name>
    <dbReference type="NCBI Taxonomy" id="60517"/>
    <lineage>
        <taxon>Eukaryota</taxon>
        <taxon>Metazoa</taxon>
        <taxon>Spiralia</taxon>
        <taxon>Lophotrochozoa</taxon>
        <taxon>Platyhelminthes</taxon>
        <taxon>Cestoda</taxon>
        <taxon>Eucestoda</taxon>
        <taxon>Cyclophyllidea</taxon>
        <taxon>Taeniidae</taxon>
        <taxon>Taenia</taxon>
    </lineage>
</organism>
<dbReference type="SUPFAM" id="SSF48508">
    <property type="entry name" value="Nuclear receptor ligand-binding domain"/>
    <property type="match status" value="1"/>
</dbReference>
<dbReference type="OrthoDB" id="5771769at2759"/>
<keyword evidence="3" id="KW-0479">Metal-binding</keyword>
<dbReference type="InterPro" id="IPR013088">
    <property type="entry name" value="Znf_NHR/GATA"/>
</dbReference>
<dbReference type="GO" id="GO:0000978">
    <property type="term" value="F:RNA polymerase II cis-regulatory region sequence-specific DNA binding"/>
    <property type="evidence" value="ECO:0007669"/>
    <property type="project" value="InterPro"/>
</dbReference>
<evidence type="ECO:0000256" key="8">
    <source>
        <dbReference type="ARBA" id="ARBA00023163"/>
    </source>
</evidence>
<evidence type="ECO:0000256" key="4">
    <source>
        <dbReference type="ARBA" id="ARBA00022771"/>
    </source>
</evidence>
<evidence type="ECO:0000259" key="12">
    <source>
        <dbReference type="PROSITE" id="PS51030"/>
    </source>
</evidence>
<evidence type="ECO:0000256" key="5">
    <source>
        <dbReference type="ARBA" id="ARBA00022833"/>
    </source>
</evidence>
<dbReference type="Proteomes" id="UP000282613">
    <property type="component" value="Unassembled WGS sequence"/>
</dbReference>
<evidence type="ECO:0000259" key="13">
    <source>
        <dbReference type="PROSITE" id="PS51843"/>
    </source>
</evidence>
<dbReference type="PRINTS" id="PR00398">
    <property type="entry name" value="STRDHORMONER"/>
</dbReference>
<dbReference type="WBParaSite" id="TASK_0000794701-mRNA-1">
    <property type="protein sequence ID" value="TASK_0000794701-mRNA-1"/>
    <property type="gene ID" value="TASK_0000794701"/>
</dbReference>
<evidence type="ECO:0000256" key="11">
    <source>
        <dbReference type="SAM" id="MobiDB-lite"/>
    </source>
</evidence>
<keyword evidence="15" id="KW-1185">Reference proteome</keyword>
<keyword evidence="4" id="KW-0863">Zinc-finger</keyword>
<keyword evidence="6" id="KW-0805">Transcription regulation</keyword>
<dbReference type="Gene3D" id="1.10.565.10">
    <property type="entry name" value="Retinoid X Receptor"/>
    <property type="match status" value="1"/>
</dbReference>
<dbReference type="PRINTS" id="PR00047">
    <property type="entry name" value="STROIDFINGER"/>
</dbReference>
<accession>A0A158R9X2</accession>
<feature type="region of interest" description="Disordered" evidence="11">
    <location>
        <begin position="227"/>
        <end position="269"/>
    </location>
</feature>
<evidence type="ECO:0000313" key="15">
    <source>
        <dbReference type="Proteomes" id="UP000282613"/>
    </source>
</evidence>
<feature type="domain" description="NR LBD" evidence="13">
    <location>
        <begin position="395"/>
        <end position="652"/>
    </location>
</feature>
<evidence type="ECO:0000256" key="6">
    <source>
        <dbReference type="ARBA" id="ARBA00023015"/>
    </source>
</evidence>
<evidence type="ECO:0000313" key="14">
    <source>
        <dbReference type="EMBL" id="VDK39296.1"/>
    </source>
</evidence>
<dbReference type="GO" id="GO:0003700">
    <property type="term" value="F:DNA-binding transcription factor activity"/>
    <property type="evidence" value="ECO:0007669"/>
    <property type="project" value="InterPro"/>
</dbReference>
<reference evidence="16" key="1">
    <citation type="submission" date="2016-04" db="UniProtKB">
        <authorList>
            <consortium name="WormBaseParasite"/>
        </authorList>
    </citation>
    <scope>IDENTIFICATION</scope>
</reference>
<evidence type="ECO:0000256" key="2">
    <source>
        <dbReference type="ARBA" id="ARBA00005993"/>
    </source>
</evidence>
<keyword evidence="8" id="KW-0804">Transcription</keyword>
<comment type="subcellular location">
    <subcellularLocation>
        <location evidence="1">Nucleus</location>
    </subcellularLocation>
</comment>
<evidence type="ECO:0000256" key="10">
    <source>
        <dbReference type="ARBA" id="ARBA00023242"/>
    </source>
</evidence>
<evidence type="ECO:0000256" key="3">
    <source>
        <dbReference type="ARBA" id="ARBA00022723"/>
    </source>
</evidence>
<sequence length="774" mass="85993">MNPHDFEMDLYNGSNASIVQPQQHHQHLVNASGEGFDDDCKDIARLKFEDLAFDYSKCHSDTLDDFNNKDYKSGMEESIRRSKSTYQPVISQRFNTVNDGKYDVDSSLLLPSLVDTNFVEGVSGTASYYNGTPVTNQNNSWLTPLPTSCPTEPIHSTDVYRPYLPDHTQLRWETPVDPNAAYYASVLEPIGFTCPEPLITSHEEYRKKISSESGITKGEMLTAVANGNTTSSGYSHTPEVVSTPRSRCRRGAQNAVKGEESLGGRDPHQEDPLIASFEVKIDDRPPSASPSLPISNCLICGDKATVLIAFQKGKHYGAYSCDGCKGFFRRSVRRKHTYSCRYNRTCTIDKDMRNQCRFCRLKKCFRVGMNRAAVQNERDKISNRRPFCDASGLNGMLIDISTLLRAEVESKETTDAIEAKDLSPTGPLSLAEICSAMKIHLFRLINWARQLDCFVNLDMQDQLTLLRGNSGELLLLSMVWQAISTSTQQIDEAGSFINLFYRLNIAFMEVIKTSSSGGRNEYPAMTCCADDGKLDAILRVIANTIYRPLLELAIGETEFICLKAIIFLSAGHLNLSPNGRMTIEASRSRLQIELMNVMNDNQYLPEGRFGELLLLVPTLQRVSGILVARIGSVATASAAAAAAVAAVNTSTTGESDENINSLRLDDLLGDILLSGPTTLFDDLQIDNNGTMTMPLTYLPFDQNNRYNGDGDTLSWQREGSAKQGIPMAFHLQPLATTSACYSQQQQEQQQLQVAQESINFFDNAFTYHEDVEKS</sequence>
<dbReference type="InterPro" id="IPR035500">
    <property type="entry name" value="NHR-like_dom_sf"/>
</dbReference>
<feature type="domain" description="Nuclear receptor" evidence="12">
    <location>
        <begin position="294"/>
        <end position="376"/>
    </location>
</feature>
<dbReference type="PROSITE" id="PS51030">
    <property type="entry name" value="NUCLEAR_REC_DBD_2"/>
    <property type="match status" value="1"/>
</dbReference>
<dbReference type="STRING" id="60517.A0A158R9X2"/>
<dbReference type="InterPro" id="IPR001723">
    <property type="entry name" value="Nuclear_hrmn_rcpt"/>
</dbReference>
<evidence type="ECO:0000256" key="9">
    <source>
        <dbReference type="ARBA" id="ARBA00023170"/>
    </source>
</evidence>
<dbReference type="GO" id="GO:0008270">
    <property type="term" value="F:zinc ion binding"/>
    <property type="evidence" value="ECO:0007669"/>
    <property type="project" value="UniProtKB-KW"/>
</dbReference>
<dbReference type="Pfam" id="PF00104">
    <property type="entry name" value="Hormone_recep"/>
    <property type="match status" value="1"/>
</dbReference>
<keyword evidence="9" id="KW-0675">Receptor</keyword>
<protein>
    <submittedName>
        <fullName evidence="16">Nuclear receptor domain-containing protein</fullName>
    </submittedName>
</protein>
<dbReference type="SUPFAM" id="SSF57716">
    <property type="entry name" value="Glucocorticoid receptor-like (DNA-binding domain)"/>
    <property type="match status" value="1"/>
</dbReference>
<dbReference type="CDD" id="cd06960">
    <property type="entry name" value="NR_DBD_HNF4A"/>
    <property type="match status" value="1"/>
</dbReference>